<organism evidence="1 2">
    <name type="scientific">Puccinia striiformis f. sp. tritici</name>
    <dbReference type="NCBI Taxonomy" id="168172"/>
    <lineage>
        <taxon>Eukaryota</taxon>
        <taxon>Fungi</taxon>
        <taxon>Dikarya</taxon>
        <taxon>Basidiomycota</taxon>
        <taxon>Pucciniomycotina</taxon>
        <taxon>Pucciniomycetes</taxon>
        <taxon>Pucciniales</taxon>
        <taxon>Pucciniaceae</taxon>
        <taxon>Puccinia</taxon>
    </lineage>
</organism>
<gene>
    <name evidence="1" type="ORF">MJO28_002435</name>
</gene>
<proteinExistence type="predicted"/>
<evidence type="ECO:0000313" key="2">
    <source>
        <dbReference type="Proteomes" id="UP001060170"/>
    </source>
</evidence>
<reference evidence="2" key="1">
    <citation type="journal article" date="2018" name="BMC Genomics">
        <title>Genomic insights into host adaptation between the wheat stripe rust pathogen (Puccinia striiformis f. sp. tritici) and the barley stripe rust pathogen (Puccinia striiformis f. sp. hordei).</title>
        <authorList>
            <person name="Xia C."/>
            <person name="Wang M."/>
            <person name="Yin C."/>
            <person name="Cornejo O.E."/>
            <person name="Hulbert S.H."/>
            <person name="Chen X."/>
        </authorList>
    </citation>
    <scope>NUCLEOTIDE SEQUENCE [LARGE SCALE GENOMIC DNA]</scope>
    <source>
        <strain evidence="2">93-210</strain>
    </source>
</reference>
<dbReference type="Proteomes" id="UP001060170">
    <property type="component" value="Chromosome 3"/>
</dbReference>
<accession>A0ACC0EQN9</accession>
<sequence length="218" mass="23918">MDNLPKGENPFSEDTSPTFPQKLDWPGGRSLPNASLCNNSEANSLALAGSAGLGRERTPSLLPPLKGLLSSIKSCKERQLAIELAIKLAEERLEIDKLEDSCLILKLLEEECYSRDEFSGISRLSDIITTSRLSAGLGSSKANIAQHATIEGALATSKPILVDGSVEQTSELKRQQCMKRKTWLAATRRLDSRLVGQQEQDCPELQVWPEPIFLKNSN</sequence>
<comment type="caution">
    <text evidence="1">The sequence shown here is derived from an EMBL/GenBank/DDBJ whole genome shotgun (WGS) entry which is preliminary data.</text>
</comment>
<keyword evidence="2" id="KW-1185">Reference proteome</keyword>
<dbReference type="EMBL" id="CM045867">
    <property type="protein sequence ID" value="KAI7958644.1"/>
    <property type="molecule type" value="Genomic_DNA"/>
</dbReference>
<evidence type="ECO:0000313" key="1">
    <source>
        <dbReference type="EMBL" id="KAI7958644.1"/>
    </source>
</evidence>
<name>A0ACC0EQN9_9BASI</name>
<reference evidence="2" key="2">
    <citation type="journal article" date="2018" name="Mol. Plant Microbe Interact.">
        <title>Genome sequence resources for the wheat stripe rust pathogen (Puccinia striiformis f. sp. tritici) and the barley stripe rust pathogen (Puccinia striiformis f. sp. hordei).</title>
        <authorList>
            <person name="Xia C."/>
            <person name="Wang M."/>
            <person name="Yin C."/>
            <person name="Cornejo O.E."/>
            <person name="Hulbert S.H."/>
            <person name="Chen X."/>
        </authorList>
    </citation>
    <scope>NUCLEOTIDE SEQUENCE [LARGE SCALE GENOMIC DNA]</scope>
    <source>
        <strain evidence="2">93-210</strain>
    </source>
</reference>
<reference evidence="1 2" key="3">
    <citation type="journal article" date="2022" name="Microbiol. Spectr.">
        <title>Folding features and dynamics of 3D genome architecture in plant fungal pathogens.</title>
        <authorList>
            <person name="Xia C."/>
        </authorList>
    </citation>
    <scope>NUCLEOTIDE SEQUENCE [LARGE SCALE GENOMIC DNA]</scope>
    <source>
        <strain evidence="1 2">93-210</strain>
    </source>
</reference>
<protein>
    <submittedName>
        <fullName evidence="1">Uncharacterized protein</fullName>
    </submittedName>
</protein>